<dbReference type="OrthoDB" id="9778008at2"/>
<feature type="domain" description="HTH araC/xylS-type" evidence="4">
    <location>
        <begin position="222"/>
        <end position="320"/>
    </location>
</feature>
<evidence type="ECO:0000313" key="6">
    <source>
        <dbReference type="Proteomes" id="UP000321577"/>
    </source>
</evidence>
<dbReference type="InterPro" id="IPR018062">
    <property type="entry name" value="HTH_AraC-typ_CS"/>
</dbReference>
<gene>
    <name evidence="5" type="primary">chpD</name>
    <name evidence="5" type="ORF">BGE01nite_09940</name>
</gene>
<dbReference type="EMBL" id="BKAG01000004">
    <property type="protein sequence ID" value="GEP41703.1"/>
    <property type="molecule type" value="Genomic_DNA"/>
</dbReference>
<dbReference type="SUPFAM" id="SSF51182">
    <property type="entry name" value="RmlC-like cupins"/>
    <property type="match status" value="1"/>
</dbReference>
<dbReference type="InterPro" id="IPR011051">
    <property type="entry name" value="RmlC_Cupin_sf"/>
</dbReference>
<evidence type="ECO:0000313" key="5">
    <source>
        <dbReference type="EMBL" id="GEP41703.1"/>
    </source>
</evidence>
<dbReference type="AlphaFoldDB" id="A0A512M4N7"/>
<dbReference type="InterPro" id="IPR018060">
    <property type="entry name" value="HTH_AraC"/>
</dbReference>
<evidence type="ECO:0000256" key="3">
    <source>
        <dbReference type="ARBA" id="ARBA00023163"/>
    </source>
</evidence>
<dbReference type="SMART" id="SM00342">
    <property type="entry name" value="HTH_ARAC"/>
    <property type="match status" value="1"/>
</dbReference>
<dbReference type="InterPro" id="IPR009057">
    <property type="entry name" value="Homeodomain-like_sf"/>
</dbReference>
<keyword evidence="3" id="KW-0804">Transcription</keyword>
<dbReference type="InterPro" id="IPR050204">
    <property type="entry name" value="AraC_XylS_family_regulators"/>
</dbReference>
<dbReference type="Gene3D" id="1.10.10.60">
    <property type="entry name" value="Homeodomain-like"/>
    <property type="match status" value="2"/>
</dbReference>
<accession>A0A512M4N7</accession>
<evidence type="ECO:0000259" key="4">
    <source>
        <dbReference type="PROSITE" id="PS01124"/>
    </source>
</evidence>
<dbReference type="PROSITE" id="PS00041">
    <property type="entry name" value="HTH_ARAC_FAMILY_1"/>
    <property type="match status" value="1"/>
</dbReference>
<keyword evidence="1" id="KW-0805">Transcription regulation</keyword>
<sequence length="324" mass="37118">MKPLHATTRELLDFLTAQPQEVFDLAGRIDTRRYLPRTFPEPLPLIISHQRYPGYRRMVGENWMHWHDYYECFIALSGRGDFRVGHDRFQFEPGDVVLVDPLKIHGVMQMEAAHTALVILFPAQLITSTGAQLDQGFLSAWDHRDSDLMPVLRGSDAGAADVHAALQDMTHLWFGKEKGREPWLEIKLHFLRVLFQLGQIMSSGQQTSAVPLDRPEREQRLRRALDHISLHAHEPLTQPAVAKAAGMSTSRFRAFFKDTTGWGFAQYVRDLRVERAAKLLRETHDSVATIAHMTGFADQSHLMRCFKAKYASAPLGYRRKHQEQ</sequence>
<keyword evidence="2" id="KW-0238">DNA-binding</keyword>
<dbReference type="Proteomes" id="UP000321577">
    <property type="component" value="Unassembled WGS sequence"/>
</dbReference>
<reference evidence="5 6" key="1">
    <citation type="submission" date="2019-07" db="EMBL/GenBank/DDBJ databases">
        <title>Whole genome shotgun sequence of Brevifollis gellanilyticus NBRC 108608.</title>
        <authorList>
            <person name="Hosoyama A."/>
            <person name="Uohara A."/>
            <person name="Ohji S."/>
            <person name="Ichikawa N."/>
        </authorList>
    </citation>
    <scope>NUCLEOTIDE SEQUENCE [LARGE SCALE GENOMIC DNA]</scope>
    <source>
        <strain evidence="5 6">NBRC 108608</strain>
    </source>
</reference>
<dbReference type="Pfam" id="PF07883">
    <property type="entry name" value="Cupin_2"/>
    <property type="match status" value="1"/>
</dbReference>
<dbReference type="PANTHER" id="PTHR46796">
    <property type="entry name" value="HTH-TYPE TRANSCRIPTIONAL ACTIVATOR RHAS-RELATED"/>
    <property type="match status" value="1"/>
</dbReference>
<dbReference type="GO" id="GO:0043565">
    <property type="term" value="F:sequence-specific DNA binding"/>
    <property type="evidence" value="ECO:0007669"/>
    <property type="project" value="InterPro"/>
</dbReference>
<evidence type="ECO:0000256" key="2">
    <source>
        <dbReference type="ARBA" id="ARBA00023125"/>
    </source>
</evidence>
<comment type="caution">
    <text evidence="5">The sequence shown here is derived from an EMBL/GenBank/DDBJ whole genome shotgun (WGS) entry which is preliminary data.</text>
</comment>
<dbReference type="InterPro" id="IPR013096">
    <property type="entry name" value="Cupin_2"/>
</dbReference>
<dbReference type="Pfam" id="PF12833">
    <property type="entry name" value="HTH_18"/>
    <property type="match status" value="1"/>
</dbReference>
<keyword evidence="6" id="KW-1185">Reference proteome</keyword>
<dbReference type="GO" id="GO:0003700">
    <property type="term" value="F:DNA-binding transcription factor activity"/>
    <property type="evidence" value="ECO:0007669"/>
    <property type="project" value="InterPro"/>
</dbReference>
<protein>
    <submittedName>
        <fullName evidence="5">Transcriptional regulator</fullName>
    </submittedName>
</protein>
<name>A0A512M4N7_9BACT</name>
<evidence type="ECO:0000256" key="1">
    <source>
        <dbReference type="ARBA" id="ARBA00023015"/>
    </source>
</evidence>
<dbReference type="PROSITE" id="PS01124">
    <property type="entry name" value="HTH_ARAC_FAMILY_2"/>
    <property type="match status" value="1"/>
</dbReference>
<dbReference type="Gene3D" id="2.60.120.10">
    <property type="entry name" value="Jelly Rolls"/>
    <property type="match status" value="1"/>
</dbReference>
<dbReference type="RefSeq" id="WP_146849158.1">
    <property type="nucleotide sequence ID" value="NZ_BKAG01000004.1"/>
</dbReference>
<dbReference type="SUPFAM" id="SSF46689">
    <property type="entry name" value="Homeodomain-like"/>
    <property type="match status" value="2"/>
</dbReference>
<proteinExistence type="predicted"/>
<organism evidence="5 6">
    <name type="scientific">Brevifollis gellanilyticus</name>
    <dbReference type="NCBI Taxonomy" id="748831"/>
    <lineage>
        <taxon>Bacteria</taxon>
        <taxon>Pseudomonadati</taxon>
        <taxon>Verrucomicrobiota</taxon>
        <taxon>Verrucomicrobiia</taxon>
        <taxon>Verrucomicrobiales</taxon>
        <taxon>Verrucomicrobiaceae</taxon>
    </lineage>
</organism>
<dbReference type="CDD" id="cd02208">
    <property type="entry name" value="cupin_RmlC-like"/>
    <property type="match status" value="1"/>
</dbReference>
<dbReference type="InterPro" id="IPR014710">
    <property type="entry name" value="RmlC-like_jellyroll"/>
</dbReference>